<evidence type="ECO:0000256" key="1">
    <source>
        <dbReference type="SAM" id="MobiDB-lite"/>
    </source>
</evidence>
<feature type="compositionally biased region" description="Acidic residues" evidence="1">
    <location>
        <begin position="150"/>
        <end position="159"/>
    </location>
</feature>
<protein>
    <submittedName>
        <fullName evidence="2">Uncharacterized protein</fullName>
    </submittedName>
</protein>
<feature type="compositionally biased region" description="Polar residues" evidence="1">
    <location>
        <begin position="76"/>
        <end position="86"/>
    </location>
</feature>
<sequence length="377" mass="41531">MNHQVNAQKELPTQHDLMTSTMANLVNGSIQALRMPSMVRTLHHLCHKTPNTSRCGPVKEKQVYLGVPTTYVGRVDSTSSVDSTPKGQGGRGPSRDRETSHNLMKRLHSKGLVLGGTLPMAPSQKQSKRKALSFKLGGKPHVDGTRGGDLDDDEFDEESPLSREIQAELLPPNFKELYEKSINQGKVPMLRNYTKNELHVSGSKGKVSKDELKIVVVGVVCPRSGLSGNMLKRELDGLDDFCERIEKYIRVEEGNRVLRTDTSECSLRSSLDPYKSALRKNISNLSSLFSLHILQVVAGEDVKEDGVGVFPTTTLAVLSLLHSTRINSKPMAQIWGLVEMFDGKGSEAHGLDLGSCWVVRRGRDPKASEVYLTVSSM</sequence>
<evidence type="ECO:0000313" key="2">
    <source>
        <dbReference type="EnsemblPlants" id="cds.evm.model.10.1255"/>
    </source>
</evidence>
<organism evidence="2 3">
    <name type="scientific">Cannabis sativa</name>
    <name type="common">Hemp</name>
    <name type="synonym">Marijuana</name>
    <dbReference type="NCBI Taxonomy" id="3483"/>
    <lineage>
        <taxon>Eukaryota</taxon>
        <taxon>Viridiplantae</taxon>
        <taxon>Streptophyta</taxon>
        <taxon>Embryophyta</taxon>
        <taxon>Tracheophyta</taxon>
        <taxon>Spermatophyta</taxon>
        <taxon>Magnoliopsida</taxon>
        <taxon>eudicotyledons</taxon>
        <taxon>Gunneridae</taxon>
        <taxon>Pentapetalae</taxon>
        <taxon>rosids</taxon>
        <taxon>fabids</taxon>
        <taxon>Rosales</taxon>
        <taxon>Cannabaceae</taxon>
        <taxon>Cannabis</taxon>
    </lineage>
</organism>
<proteinExistence type="predicted"/>
<accession>A0A803QJ42</accession>
<reference evidence="2" key="1">
    <citation type="submission" date="2021-03" db="UniProtKB">
        <authorList>
            <consortium name="EnsemblPlants"/>
        </authorList>
    </citation>
    <scope>IDENTIFICATION</scope>
</reference>
<keyword evidence="3" id="KW-1185">Reference proteome</keyword>
<dbReference type="EMBL" id="UZAU01000819">
    <property type="status" value="NOT_ANNOTATED_CDS"/>
    <property type="molecule type" value="Genomic_DNA"/>
</dbReference>
<dbReference type="Gramene" id="evm.model.10.1255">
    <property type="protein sequence ID" value="cds.evm.model.10.1255"/>
    <property type="gene ID" value="evm.TU.10.1255"/>
</dbReference>
<dbReference type="Proteomes" id="UP000596661">
    <property type="component" value="Unassembled WGS sequence"/>
</dbReference>
<feature type="region of interest" description="Disordered" evidence="1">
    <location>
        <begin position="74"/>
        <end position="162"/>
    </location>
</feature>
<dbReference type="EnsemblPlants" id="evm.model.10.1255">
    <property type="protein sequence ID" value="cds.evm.model.10.1255"/>
    <property type="gene ID" value="evm.TU.10.1255"/>
</dbReference>
<feature type="compositionally biased region" description="Basic and acidic residues" evidence="1">
    <location>
        <begin position="140"/>
        <end position="149"/>
    </location>
</feature>
<name>A0A803QJ42_CANSA</name>
<dbReference type="AlphaFoldDB" id="A0A803QJ42"/>
<evidence type="ECO:0000313" key="3">
    <source>
        <dbReference type="Proteomes" id="UP000596661"/>
    </source>
</evidence>